<evidence type="ECO:0000313" key="6">
    <source>
        <dbReference type="Proteomes" id="UP000251241"/>
    </source>
</evidence>
<organism evidence="5 6">
    <name type="scientific">Sphingobacterium multivorum</name>
    <dbReference type="NCBI Taxonomy" id="28454"/>
    <lineage>
        <taxon>Bacteria</taxon>
        <taxon>Pseudomonadati</taxon>
        <taxon>Bacteroidota</taxon>
        <taxon>Sphingobacteriia</taxon>
        <taxon>Sphingobacteriales</taxon>
        <taxon>Sphingobacteriaceae</taxon>
        <taxon>Sphingobacterium</taxon>
    </lineage>
</organism>
<name>A0A2X2JL67_SPHMU</name>
<evidence type="ECO:0000256" key="1">
    <source>
        <dbReference type="ARBA" id="ARBA00001917"/>
    </source>
</evidence>
<dbReference type="InterPro" id="IPR008333">
    <property type="entry name" value="Cbr1-like_FAD-bd_dom"/>
</dbReference>
<dbReference type="PANTHER" id="PTHR19384:SF17">
    <property type="entry name" value="NADPH--CYTOCHROME P450 REDUCTASE"/>
    <property type="match status" value="1"/>
</dbReference>
<dbReference type="Pfam" id="PF00258">
    <property type="entry name" value="Flavodoxin_1"/>
    <property type="match status" value="1"/>
</dbReference>
<evidence type="ECO:0000256" key="3">
    <source>
        <dbReference type="ARBA" id="ARBA00023797"/>
    </source>
</evidence>
<dbReference type="Pfam" id="PF00970">
    <property type="entry name" value="FAD_binding_6"/>
    <property type="match status" value="1"/>
</dbReference>
<accession>A0A2X2JL67</accession>
<dbReference type="EMBL" id="UAUU01000011">
    <property type="protein sequence ID" value="SPZ92906.1"/>
    <property type="molecule type" value="Genomic_DNA"/>
</dbReference>
<dbReference type="GO" id="GO:0009055">
    <property type="term" value="F:electron transfer activity"/>
    <property type="evidence" value="ECO:0007669"/>
    <property type="project" value="InterPro"/>
</dbReference>
<protein>
    <recommendedName>
        <fullName evidence="3">NADPH--hemoprotein reductase</fullName>
        <ecNumber evidence="3">1.6.2.4</ecNumber>
    </recommendedName>
</protein>
<dbReference type="EC" id="1.6.2.4" evidence="3"/>
<dbReference type="PROSITE" id="PS50902">
    <property type="entry name" value="FLAVODOXIN_LIKE"/>
    <property type="match status" value="1"/>
</dbReference>
<keyword evidence="5" id="KW-0560">Oxidoreductase</keyword>
<evidence type="ECO:0000256" key="2">
    <source>
        <dbReference type="ARBA" id="ARBA00022630"/>
    </source>
</evidence>
<dbReference type="SUPFAM" id="SSF52218">
    <property type="entry name" value="Flavoproteins"/>
    <property type="match status" value="1"/>
</dbReference>
<dbReference type="InterPro" id="IPR008254">
    <property type="entry name" value="Flavodoxin/NO_synth"/>
</dbReference>
<comment type="cofactor">
    <cofactor evidence="1">
        <name>FMN</name>
        <dbReference type="ChEBI" id="CHEBI:58210"/>
    </cofactor>
</comment>
<feature type="domain" description="Flavodoxin-like" evidence="4">
    <location>
        <begin position="341"/>
        <end position="480"/>
    </location>
</feature>
<dbReference type="PANTHER" id="PTHR19384">
    <property type="entry name" value="NITRIC OXIDE SYNTHASE-RELATED"/>
    <property type="match status" value="1"/>
</dbReference>
<dbReference type="GeneID" id="97179732"/>
<dbReference type="PROSITE" id="PS00201">
    <property type="entry name" value="FLAVODOXIN"/>
    <property type="match status" value="1"/>
</dbReference>
<dbReference type="InterPro" id="IPR005625">
    <property type="entry name" value="PepSY-ass_TM"/>
</dbReference>
<dbReference type="Pfam" id="PF03929">
    <property type="entry name" value="PepSY_TM"/>
    <property type="match status" value="1"/>
</dbReference>
<dbReference type="GO" id="GO:0005829">
    <property type="term" value="C:cytosol"/>
    <property type="evidence" value="ECO:0007669"/>
    <property type="project" value="TreeGrafter"/>
</dbReference>
<dbReference type="AlphaFoldDB" id="A0A2X2JL67"/>
<dbReference type="InterPro" id="IPR017938">
    <property type="entry name" value="Riboflavin_synthase-like_b-brl"/>
</dbReference>
<dbReference type="SUPFAM" id="SSF52343">
    <property type="entry name" value="Ferredoxin reductase-like, C-terminal NADP-linked domain"/>
    <property type="match status" value="1"/>
</dbReference>
<keyword evidence="2" id="KW-0285">Flavoprotein</keyword>
<dbReference type="InterPro" id="IPR039261">
    <property type="entry name" value="FNR_nucleotide-bd"/>
</dbReference>
<dbReference type="SUPFAM" id="SSF63380">
    <property type="entry name" value="Riboflavin synthase domain-like"/>
    <property type="match status" value="1"/>
</dbReference>
<evidence type="ECO:0000259" key="4">
    <source>
        <dbReference type="PROSITE" id="PS50902"/>
    </source>
</evidence>
<sequence length="732" mass="82492">MLVSIWRYAHLALAIVSSIFLLLLSITGVILAVDAVNEKIPPYRVEHIETLNLAQSVTALRKVYPEIIAISVDHNQFVSIDAIDADGNTVKGYIDPNTGRLLGPQLNKSQFVQWVTALHRSLFLKVTGRVIIGVVSFLLFLITISGIVLIVKRQQGVRHFFAKINRDFFAQYFHVVSGRLFLIPILILALTGTYLFLVRIEILKKPNQTIEYPNKMKEDIELEVAKFSIFQNTKLVDLKTLEFPFMEGDPDEYFVLKLRDRELIINQLNGSLHKEVKYPFTALAEELSLDLHTGKTNIIWAIVLGLASLNIVFFIYTGFVITFKRTRTKIKNKYKPEEAEIVILFGTENGSTLFFANQIHKQLLADGQKSLLLGMNQYQCFPKAKHLLVFTSTYGLGTAPSNALQFEQKLNSHPQKQDVQFSVLGFGSKAYPDFCAYAREIDCLLEKQGWASRLTDLHTVNDKDVDELISWIHDWSSQATIALASAPAIYSAKVVGLTKFKVVAKSAVSATNTTFTLVLKPASKINMQSGDLLAIYPAQDQRERFYSIGYKDGMVQLVVKLFPDGFGSSFLYRLETNQTLQARVMVNPSFHFPKAANAVALIANGTGVAPFLGMISENESRTPLRLYAGFRHRNEMTAHYVDFADEQIKLGHLKQLELAFSREENPQYVMDLIRRDALYFVELLEKGGCVLLCGALRMQHDVEHTLNELLLAHVGKTIADYKESGQILTDCY</sequence>
<gene>
    <name evidence="5" type="primary">cysJ</name>
    <name evidence="5" type="ORF">NCTC11343_04849</name>
</gene>
<dbReference type="RefSeq" id="WP_112376078.1">
    <property type="nucleotide sequence ID" value="NZ_CP069793.1"/>
</dbReference>
<dbReference type="InterPro" id="IPR001226">
    <property type="entry name" value="Flavodoxin_CS"/>
</dbReference>
<proteinExistence type="predicted"/>
<dbReference type="InterPro" id="IPR029039">
    <property type="entry name" value="Flavoprotein-like_sf"/>
</dbReference>
<reference evidence="5 6" key="1">
    <citation type="submission" date="2018-06" db="EMBL/GenBank/DDBJ databases">
        <authorList>
            <consortium name="Pathogen Informatics"/>
            <person name="Doyle S."/>
        </authorList>
    </citation>
    <scope>NUCLEOTIDE SEQUENCE [LARGE SCALE GENOMIC DNA]</scope>
    <source>
        <strain evidence="5 6">NCTC11343</strain>
    </source>
</reference>
<dbReference type="GO" id="GO:0003958">
    <property type="term" value="F:NADPH-hemoprotein reductase activity"/>
    <property type="evidence" value="ECO:0007669"/>
    <property type="project" value="UniProtKB-EC"/>
</dbReference>
<dbReference type="GO" id="GO:0010181">
    <property type="term" value="F:FMN binding"/>
    <property type="evidence" value="ECO:0007669"/>
    <property type="project" value="InterPro"/>
</dbReference>
<evidence type="ECO:0000313" key="5">
    <source>
        <dbReference type="EMBL" id="SPZ92906.1"/>
    </source>
</evidence>
<dbReference type="Gene3D" id="3.40.50.360">
    <property type="match status" value="1"/>
</dbReference>
<dbReference type="GO" id="GO:0050660">
    <property type="term" value="F:flavin adenine dinucleotide binding"/>
    <property type="evidence" value="ECO:0007669"/>
    <property type="project" value="TreeGrafter"/>
</dbReference>
<dbReference type="Proteomes" id="UP000251241">
    <property type="component" value="Unassembled WGS sequence"/>
</dbReference>
<dbReference type="Gene3D" id="3.40.50.80">
    <property type="entry name" value="Nucleotide-binding domain of ferredoxin-NADP reductase (FNR) module"/>
    <property type="match status" value="1"/>
</dbReference>